<reference evidence="8 9" key="1">
    <citation type="submission" date="2018-04" db="EMBL/GenBank/DDBJ databases">
        <title>Pararhodobacter oceanense sp. nov., isolated from marine intertidal sediment.</title>
        <authorList>
            <person name="Wang X.-L."/>
            <person name="Du Z.-J."/>
        </authorList>
    </citation>
    <scope>NUCLEOTIDE SEQUENCE [LARGE SCALE GENOMIC DNA]</scope>
    <source>
        <strain evidence="8 9">AM505</strain>
    </source>
</reference>
<keyword evidence="8" id="KW-0456">Lyase</keyword>
<evidence type="ECO:0000259" key="7">
    <source>
        <dbReference type="PROSITE" id="PS51645"/>
    </source>
</evidence>
<dbReference type="InterPro" id="IPR005101">
    <property type="entry name" value="Cryptochr/Photolyase_FAD-bd"/>
</dbReference>
<keyword evidence="9" id="KW-1185">Reference proteome</keyword>
<dbReference type="PANTHER" id="PTHR11455">
    <property type="entry name" value="CRYPTOCHROME"/>
    <property type="match status" value="1"/>
</dbReference>
<dbReference type="GO" id="GO:0003904">
    <property type="term" value="F:deoxyribodipyrimidine photo-lyase activity"/>
    <property type="evidence" value="ECO:0007669"/>
    <property type="project" value="TreeGrafter"/>
</dbReference>
<dbReference type="OrthoDB" id="9772484at2"/>
<dbReference type="InterPro" id="IPR002081">
    <property type="entry name" value="Cryptochrome/DNA_photolyase_1"/>
</dbReference>
<comment type="cofactor">
    <cofactor evidence="4">
        <name>FAD</name>
        <dbReference type="ChEBI" id="CHEBI:57692"/>
    </cofactor>
    <text evidence="4">Binds 1 FAD per subunit.</text>
</comment>
<comment type="similarity">
    <text evidence="6">Belongs to the DNA photolyase family.</text>
</comment>
<comment type="caution">
    <text evidence="8">The sequence shown here is derived from an EMBL/GenBank/DDBJ whole genome shotgun (WGS) entry which is preliminary data.</text>
</comment>
<dbReference type="SUPFAM" id="SSF52425">
    <property type="entry name" value="Cryptochrome/photolyase, N-terminal domain"/>
    <property type="match status" value="1"/>
</dbReference>
<proteinExistence type="inferred from homology"/>
<dbReference type="EMBL" id="QDKM01000004">
    <property type="protein sequence ID" value="PVH28792.1"/>
    <property type="molecule type" value="Genomic_DNA"/>
</dbReference>
<evidence type="ECO:0000256" key="4">
    <source>
        <dbReference type="PIRSR" id="PIRSR602081-1"/>
    </source>
</evidence>
<organism evidence="8 9">
    <name type="scientific">Pararhodobacter oceanensis</name>
    <dbReference type="NCBI Taxonomy" id="2172121"/>
    <lineage>
        <taxon>Bacteria</taxon>
        <taxon>Pseudomonadati</taxon>
        <taxon>Pseudomonadota</taxon>
        <taxon>Alphaproteobacteria</taxon>
        <taxon>Rhodobacterales</taxon>
        <taxon>Paracoccaceae</taxon>
        <taxon>Pararhodobacter</taxon>
    </lineage>
</organism>
<evidence type="ECO:0000256" key="1">
    <source>
        <dbReference type="ARBA" id="ARBA00001932"/>
    </source>
</evidence>
<feature type="domain" description="Photolyase/cryptochrome alpha/beta" evidence="7">
    <location>
        <begin position="2"/>
        <end position="128"/>
    </location>
</feature>
<accession>A0A2T8HTW9</accession>
<dbReference type="RefSeq" id="WP_116558635.1">
    <property type="nucleotide sequence ID" value="NZ_QDKM01000004.1"/>
</dbReference>
<evidence type="ECO:0000313" key="8">
    <source>
        <dbReference type="EMBL" id="PVH28792.1"/>
    </source>
</evidence>
<dbReference type="Gene3D" id="1.10.579.10">
    <property type="entry name" value="DNA Cyclobutane Dipyrimidine Photolyase, subunit A, domain 3"/>
    <property type="match status" value="1"/>
</dbReference>
<feature type="site" description="Electron transfer via tryptophanyl radical" evidence="5">
    <location>
        <position position="357"/>
    </location>
</feature>
<dbReference type="InterPro" id="IPR014729">
    <property type="entry name" value="Rossmann-like_a/b/a_fold"/>
</dbReference>
<protein>
    <submittedName>
        <fullName evidence="8">Deoxyribodipyrimidine photolyase</fullName>
    </submittedName>
</protein>
<comment type="cofactor">
    <cofactor evidence="1">
        <name>(6R)-5,10-methylene-5,6,7,8-tetrahydrofolate</name>
        <dbReference type="ChEBI" id="CHEBI:15636"/>
    </cofactor>
</comment>
<dbReference type="Pfam" id="PF03441">
    <property type="entry name" value="FAD_binding_7"/>
    <property type="match status" value="1"/>
</dbReference>
<evidence type="ECO:0000256" key="5">
    <source>
        <dbReference type="PIRSR" id="PIRSR602081-2"/>
    </source>
</evidence>
<feature type="binding site" evidence="4">
    <location>
        <begin position="370"/>
        <end position="372"/>
    </location>
    <ligand>
        <name>FAD</name>
        <dbReference type="ChEBI" id="CHEBI:57692"/>
    </ligand>
</feature>
<dbReference type="GO" id="GO:0071949">
    <property type="term" value="F:FAD binding"/>
    <property type="evidence" value="ECO:0007669"/>
    <property type="project" value="TreeGrafter"/>
</dbReference>
<feature type="site" description="Electron transfer via tryptophanyl radical" evidence="5">
    <location>
        <position position="304"/>
    </location>
</feature>
<feature type="binding site" evidence="4">
    <location>
        <position position="221"/>
    </location>
    <ligand>
        <name>FAD</name>
        <dbReference type="ChEBI" id="CHEBI:57692"/>
    </ligand>
</feature>
<dbReference type="PRINTS" id="PR00147">
    <property type="entry name" value="DNAPHOTLYASE"/>
</dbReference>
<dbReference type="PANTHER" id="PTHR11455:SF9">
    <property type="entry name" value="CRYPTOCHROME CIRCADIAN CLOCK 5 ISOFORM X1"/>
    <property type="match status" value="1"/>
</dbReference>
<dbReference type="InterPro" id="IPR006050">
    <property type="entry name" value="DNA_photolyase_N"/>
</dbReference>
<feature type="binding site" evidence="4">
    <location>
        <position position="270"/>
    </location>
    <ligand>
        <name>FAD</name>
        <dbReference type="ChEBI" id="CHEBI:57692"/>
    </ligand>
</feature>
<sequence>MTPLILWFRRDFRLDDNPMLAAATATGRPLIPLVIGDEAVLELGAAPCWRMGKAIESFDARLRGQGNRLTLRRGDALSVLRALITESGACGVWWTRLYDPQAIARDTAVKTALTAEGYEARSFEGHTMAEPWQVETGAGGYFKVYTPFFKALDKRGVDRPLPAPARIAAPETWPESERLGDWHLSAAMDRGAAVVARYARIGEATAQMRLDEFLADGIENYREGRDFPMVNAVSGLSENLTYGEISARRIWHAALALETTQPGHSGAIHFRKELAWRDYAHHLMYHTPHILNRNWRPEWQSFAWQTHDDVAETWRRGRTGEAFVDAGMRQMYVTGTMHNRLRMITASYLTKHLMLHWKIGLDWFAECLIDWDPASNAMGWQWVAGSGPDASPFFRVFNPALQAEKFDKSGDYRRNLIAELSDDPFEDARRFFDAAPRSWGLSPRDPYPAPMITLAAGRKRALAAYEAHRARPQAEN</sequence>
<keyword evidence="3 4" id="KW-0274">FAD</keyword>
<dbReference type="Pfam" id="PF00875">
    <property type="entry name" value="DNA_photolyase"/>
    <property type="match status" value="1"/>
</dbReference>
<evidence type="ECO:0000256" key="2">
    <source>
        <dbReference type="ARBA" id="ARBA00022630"/>
    </source>
</evidence>
<dbReference type="InterPro" id="IPR036134">
    <property type="entry name" value="Crypto/Photolyase_FAD-like_sf"/>
</dbReference>
<dbReference type="PROSITE" id="PS51645">
    <property type="entry name" value="PHR_CRY_ALPHA_BETA"/>
    <property type="match status" value="1"/>
</dbReference>
<evidence type="ECO:0000256" key="3">
    <source>
        <dbReference type="ARBA" id="ARBA00022827"/>
    </source>
</evidence>
<name>A0A2T8HTW9_9RHOB</name>
<keyword evidence="2 4" id="KW-0285">Flavoprotein</keyword>
<dbReference type="Gene3D" id="3.40.50.620">
    <property type="entry name" value="HUPs"/>
    <property type="match status" value="1"/>
</dbReference>
<evidence type="ECO:0000313" key="9">
    <source>
        <dbReference type="Proteomes" id="UP000245911"/>
    </source>
</evidence>
<dbReference type="InterPro" id="IPR036155">
    <property type="entry name" value="Crypto/Photolyase_N_sf"/>
</dbReference>
<dbReference type="GO" id="GO:0009416">
    <property type="term" value="P:response to light stimulus"/>
    <property type="evidence" value="ECO:0007669"/>
    <property type="project" value="TreeGrafter"/>
</dbReference>
<dbReference type="GO" id="GO:0003677">
    <property type="term" value="F:DNA binding"/>
    <property type="evidence" value="ECO:0007669"/>
    <property type="project" value="TreeGrafter"/>
</dbReference>
<dbReference type="Proteomes" id="UP000245911">
    <property type="component" value="Unassembled WGS sequence"/>
</dbReference>
<feature type="site" description="Electron transfer via tryptophanyl radical" evidence="5">
    <location>
        <position position="380"/>
    </location>
</feature>
<dbReference type="SUPFAM" id="SSF48173">
    <property type="entry name" value="Cryptochrome/photolyase FAD-binding domain"/>
    <property type="match status" value="1"/>
</dbReference>
<keyword evidence="6" id="KW-0157">Chromophore</keyword>
<evidence type="ECO:0000256" key="6">
    <source>
        <dbReference type="RuleBase" id="RU004182"/>
    </source>
</evidence>
<gene>
    <name evidence="8" type="ORF">DDE20_11500</name>
</gene>
<dbReference type="AlphaFoldDB" id="A0A2T8HTW9"/>
<dbReference type="Gene3D" id="1.25.40.80">
    <property type="match status" value="1"/>
</dbReference>